<feature type="signal peptide" evidence="17">
    <location>
        <begin position="1"/>
        <end position="21"/>
    </location>
</feature>
<dbReference type="GO" id="GO:0002283">
    <property type="term" value="P:neutrophil activation involved in immune response"/>
    <property type="evidence" value="ECO:0007669"/>
    <property type="project" value="TreeGrafter"/>
</dbReference>
<keyword evidence="5" id="KW-0597">Phosphoprotein</keyword>
<name>A0A8D0BCL9_SALMN</name>
<dbReference type="GO" id="GO:0005886">
    <property type="term" value="C:plasma membrane"/>
    <property type="evidence" value="ECO:0007669"/>
    <property type="project" value="UniProtKB-SubCell"/>
</dbReference>
<evidence type="ECO:0000256" key="9">
    <source>
        <dbReference type="ARBA" id="ARBA00022837"/>
    </source>
</evidence>
<dbReference type="GO" id="GO:1904151">
    <property type="term" value="P:positive regulation of microglial cell mediated cytotoxicity"/>
    <property type="evidence" value="ECO:0007669"/>
    <property type="project" value="TreeGrafter"/>
</dbReference>
<dbReference type="GO" id="GO:0034241">
    <property type="term" value="P:positive regulation of macrophage fusion"/>
    <property type="evidence" value="ECO:0007669"/>
    <property type="project" value="TreeGrafter"/>
</dbReference>
<dbReference type="GO" id="GO:0002282">
    <property type="term" value="P:microglial cell activation involved in immune response"/>
    <property type="evidence" value="ECO:0007669"/>
    <property type="project" value="TreeGrafter"/>
</dbReference>
<dbReference type="GO" id="GO:0007166">
    <property type="term" value="P:cell surface receptor signaling pathway"/>
    <property type="evidence" value="ECO:0007669"/>
    <property type="project" value="UniProtKB-ARBA"/>
</dbReference>
<feature type="region of interest" description="Disordered" evidence="15">
    <location>
        <begin position="79"/>
        <end position="99"/>
    </location>
</feature>
<dbReference type="PANTHER" id="PTHR17554:SF2">
    <property type="entry name" value="TYRO PROTEIN TYROSINE KINASE-BINDING PROTEIN"/>
    <property type="match status" value="1"/>
</dbReference>
<reference evidence="18" key="2">
    <citation type="submission" date="2025-09" db="UniProtKB">
        <authorList>
            <consortium name="Ensembl"/>
        </authorList>
    </citation>
    <scope>IDENTIFICATION</scope>
</reference>
<evidence type="ECO:0000256" key="11">
    <source>
        <dbReference type="ARBA" id="ARBA00022989"/>
    </source>
</evidence>
<evidence type="ECO:0000256" key="14">
    <source>
        <dbReference type="ARBA" id="ARBA00031252"/>
    </source>
</evidence>
<keyword evidence="12 16" id="KW-0472">Membrane</keyword>
<keyword evidence="9" id="KW-0106">Calcium</keyword>
<reference evidence="18" key="1">
    <citation type="submission" date="2025-08" db="UniProtKB">
        <authorList>
            <consortium name="Ensembl"/>
        </authorList>
    </citation>
    <scope>IDENTIFICATION</scope>
</reference>
<evidence type="ECO:0000256" key="6">
    <source>
        <dbReference type="ARBA" id="ARBA00022692"/>
    </source>
</evidence>
<dbReference type="Gene3D" id="1.10.287.770">
    <property type="entry name" value="YojJ-like"/>
    <property type="match status" value="1"/>
</dbReference>
<keyword evidence="4" id="KW-1003">Cell membrane</keyword>
<dbReference type="GeneTree" id="ENSGT00960000192846"/>
<feature type="transmembrane region" description="Helical" evidence="16">
    <location>
        <begin position="45"/>
        <end position="67"/>
    </location>
</feature>
<dbReference type="InterPro" id="IPR026200">
    <property type="entry name" value="Tyrobp"/>
</dbReference>
<evidence type="ECO:0000256" key="5">
    <source>
        <dbReference type="ARBA" id="ARBA00022553"/>
    </source>
</evidence>
<organism evidence="18 19">
    <name type="scientific">Salvator merianae</name>
    <name type="common">Argentine black and white tegu</name>
    <name type="synonym">Tupinambis merianae</name>
    <dbReference type="NCBI Taxonomy" id="96440"/>
    <lineage>
        <taxon>Eukaryota</taxon>
        <taxon>Metazoa</taxon>
        <taxon>Chordata</taxon>
        <taxon>Craniata</taxon>
        <taxon>Vertebrata</taxon>
        <taxon>Euteleostomi</taxon>
        <taxon>Lepidosauria</taxon>
        <taxon>Squamata</taxon>
        <taxon>Bifurcata</taxon>
        <taxon>Unidentata</taxon>
        <taxon>Episquamata</taxon>
        <taxon>Laterata</taxon>
        <taxon>Teiioidea</taxon>
        <taxon>Teiidae</taxon>
        <taxon>Salvator</taxon>
    </lineage>
</organism>
<dbReference type="Ensembl" id="ENSSMRT00000007171.1">
    <property type="protein sequence ID" value="ENSSMRP00000006125.1"/>
    <property type="gene ID" value="ENSSMRG00000004932.1"/>
</dbReference>
<keyword evidence="8 17" id="KW-0732">Signal</keyword>
<keyword evidence="19" id="KW-1185">Reference proteome</keyword>
<proteinExistence type="inferred from homology"/>
<evidence type="ECO:0000256" key="3">
    <source>
        <dbReference type="ARBA" id="ARBA00022356"/>
    </source>
</evidence>
<dbReference type="Proteomes" id="UP000694421">
    <property type="component" value="Unplaced"/>
</dbReference>
<keyword evidence="7" id="KW-0479">Metal-binding</keyword>
<evidence type="ECO:0000256" key="15">
    <source>
        <dbReference type="SAM" id="MobiDB-lite"/>
    </source>
</evidence>
<dbReference type="GO" id="GO:0030889">
    <property type="term" value="P:negative regulation of B cell proliferation"/>
    <property type="evidence" value="ECO:0007669"/>
    <property type="project" value="UniProtKB-ARBA"/>
</dbReference>
<evidence type="ECO:0000256" key="1">
    <source>
        <dbReference type="ARBA" id="ARBA00004251"/>
    </source>
</evidence>
<evidence type="ECO:0000256" key="16">
    <source>
        <dbReference type="SAM" id="Phobius"/>
    </source>
</evidence>
<keyword evidence="11 16" id="KW-1133">Transmembrane helix</keyword>
<dbReference type="GO" id="GO:0032911">
    <property type="term" value="P:negative regulation of transforming growth factor beta1 production"/>
    <property type="evidence" value="ECO:0007669"/>
    <property type="project" value="TreeGrafter"/>
</dbReference>
<evidence type="ECO:0000256" key="10">
    <source>
        <dbReference type="ARBA" id="ARBA00022859"/>
    </source>
</evidence>
<feature type="compositionally biased region" description="Basic and acidic residues" evidence="15">
    <location>
        <begin position="89"/>
        <end position="99"/>
    </location>
</feature>
<dbReference type="GO" id="GO:0005102">
    <property type="term" value="F:signaling receptor binding"/>
    <property type="evidence" value="ECO:0007669"/>
    <property type="project" value="UniProtKB-ARBA"/>
</dbReference>
<dbReference type="GO" id="GO:0032816">
    <property type="term" value="P:positive regulation of natural killer cell activation"/>
    <property type="evidence" value="ECO:0007669"/>
    <property type="project" value="TreeGrafter"/>
</dbReference>
<evidence type="ECO:0000256" key="2">
    <source>
        <dbReference type="ARBA" id="ARBA00009791"/>
    </source>
</evidence>
<dbReference type="GO" id="GO:0009986">
    <property type="term" value="C:cell surface"/>
    <property type="evidence" value="ECO:0007669"/>
    <property type="project" value="UniProtKB-ARBA"/>
</dbReference>
<feature type="chain" id="PRO_5034551188" description="TYRO protein tyrosine kinase-binding protein" evidence="17">
    <location>
        <begin position="22"/>
        <end position="99"/>
    </location>
</feature>
<dbReference type="GO" id="GO:0046872">
    <property type="term" value="F:metal ion binding"/>
    <property type="evidence" value="ECO:0007669"/>
    <property type="project" value="UniProtKB-KW"/>
</dbReference>
<evidence type="ECO:0000256" key="8">
    <source>
        <dbReference type="ARBA" id="ARBA00022729"/>
    </source>
</evidence>
<evidence type="ECO:0000256" key="17">
    <source>
        <dbReference type="SAM" id="SignalP"/>
    </source>
</evidence>
<evidence type="ECO:0000256" key="4">
    <source>
        <dbReference type="ARBA" id="ARBA00022475"/>
    </source>
</evidence>
<protein>
    <recommendedName>
        <fullName evidence="3">TYRO protein tyrosine kinase-binding protein</fullName>
    </recommendedName>
    <alternativeName>
        <fullName evidence="14">DNAX-activation protein 12</fullName>
    </alternativeName>
</protein>
<sequence>RSFLRLYSSTIFVTLLLTVGATPFSSNKTIVFFPDCSNCYELSPGTIAGVVLGDLLLTILIALAVYYMTRCIHRHQSPVNGEEEVLGEGGERRPGEVRL</sequence>
<dbReference type="PANTHER" id="PTHR17554">
    <property type="entry name" value="TYRO PROTEIN TYROSINE KINASE-BINDING PROTEIN"/>
    <property type="match status" value="1"/>
</dbReference>
<keyword evidence="6 16" id="KW-0812">Transmembrane</keyword>
<accession>A0A8D0BCL9</accession>
<evidence type="ECO:0000256" key="12">
    <source>
        <dbReference type="ARBA" id="ARBA00023136"/>
    </source>
</evidence>
<evidence type="ECO:0000313" key="19">
    <source>
        <dbReference type="Proteomes" id="UP000694421"/>
    </source>
</evidence>
<evidence type="ECO:0000313" key="18">
    <source>
        <dbReference type="Ensembl" id="ENSSMRP00000006125.1"/>
    </source>
</evidence>
<keyword evidence="13" id="KW-1015">Disulfide bond</keyword>
<evidence type="ECO:0000256" key="7">
    <source>
        <dbReference type="ARBA" id="ARBA00022723"/>
    </source>
</evidence>
<comment type="similarity">
    <text evidence="2">Belongs to the TYROBP family.</text>
</comment>
<evidence type="ECO:0000256" key="13">
    <source>
        <dbReference type="ARBA" id="ARBA00023157"/>
    </source>
</evidence>
<dbReference type="FunFam" id="1.10.287.770:FF:000004">
    <property type="entry name" value="TYRO protein tyrosine kinase-binding protein"/>
    <property type="match status" value="1"/>
</dbReference>
<dbReference type="AlphaFoldDB" id="A0A8D0BCL9"/>
<comment type="subcellular location">
    <subcellularLocation>
        <location evidence="1">Cell membrane</location>
        <topology evidence="1">Single-pass type I membrane protein</topology>
    </subcellularLocation>
</comment>
<keyword evidence="10" id="KW-0391">Immunity</keyword>
<dbReference type="GO" id="GO:0030316">
    <property type="term" value="P:osteoclast differentiation"/>
    <property type="evidence" value="ECO:0007669"/>
    <property type="project" value="UniProtKB-ARBA"/>
</dbReference>